<dbReference type="GO" id="GO:0006508">
    <property type="term" value="P:proteolysis"/>
    <property type="evidence" value="ECO:0007669"/>
    <property type="project" value="UniProtKB-KW"/>
</dbReference>
<dbReference type="Proteomes" id="UP000253273">
    <property type="component" value="Plasmid pCBA1113-01"/>
</dbReference>
<dbReference type="Pfam" id="PF02517">
    <property type="entry name" value="Rce1-like"/>
    <property type="match status" value="1"/>
</dbReference>
<dbReference type="PANTHER" id="PTHR39430:SF1">
    <property type="entry name" value="PROTEASE"/>
    <property type="match status" value="1"/>
</dbReference>
<geneLocation type="plasmid" evidence="3 4">
    <name>pCBA1113-01</name>
</geneLocation>
<keyword evidence="4" id="KW-1185">Reference proteome</keyword>
<gene>
    <name evidence="3" type="ORF">DU500_17440</name>
</gene>
<name>A0A345E7V1_9EURY</name>
<dbReference type="GO" id="GO:0080120">
    <property type="term" value="P:CAAX-box protein maturation"/>
    <property type="evidence" value="ECO:0007669"/>
    <property type="project" value="UniProtKB-ARBA"/>
</dbReference>
<keyword evidence="3" id="KW-0645">Protease</keyword>
<dbReference type="GO" id="GO:0008237">
    <property type="term" value="F:metallopeptidase activity"/>
    <property type="evidence" value="ECO:0007669"/>
    <property type="project" value="UniProtKB-KW"/>
</dbReference>
<feature type="transmembrane region" description="Helical" evidence="1">
    <location>
        <begin position="201"/>
        <end position="221"/>
    </location>
</feature>
<evidence type="ECO:0000313" key="4">
    <source>
        <dbReference type="Proteomes" id="UP000253273"/>
    </source>
</evidence>
<keyword evidence="1" id="KW-1133">Transmembrane helix</keyword>
<dbReference type="PANTHER" id="PTHR39430">
    <property type="entry name" value="MEMBRANE-ASSOCIATED PROTEASE-RELATED"/>
    <property type="match status" value="1"/>
</dbReference>
<feature type="transmembrane region" description="Helical" evidence="1">
    <location>
        <begin position="233"/>
        <end position="255"/>
    </location>
</feature>
<feature type="transmembrane region" description="Helical" evidence="1">
    <location>
        <begin position="275"/>
        <end position="296"/>
    </location>
</feature>
<keyword evidence="1" id="KW-0812">Transmembrane</keyword>
<dbReference type="AlphaFoldDB" id="A0A345E7V1"/>
<feature type="transmembrane region" description="Helical" evidence="1">
    <location>
        <begin position="59"/>
        <end position="80"/>
    </location>
</feature>
<keyword evidence="3" id="KW-0378">Hydrolase</keyword>
<feature type="transmembrane region" description="Helical" evidence="1">
    <location>
        <begin position="100"/>
        <end position="126"/>
    </location>
</feature>
<reference evidence="3 4" key="1">
    <citation type="submission" date="2018-07" db="EMBL/GenBank/DDBJ databases">
        <title>Genome sequences of Haloplanus sp. CBA1113.</title>
        <authorList>
            <person name="Kim Y.B."/>
            <person name="Roh S.W."/>
        </authorList>
    </citation>
    <scope>NUCLEOTIDE SEQUENCE [LARGE SCALE GENOMIC DNA]</scope>
    <source>
        <strain evidence="3 4">CBA1113</strain>
        <plasmid evidence="3 4">pCBA1113-01</plasmid>
    </source>
</reference>
<dbReference type="GO" id="GO:0004175">
    <property type="term" value="F:endopeptidase activity"/>
    <property type="evidence" value="ECO:0007669"/>
    <property type="project" value="UniProtKB-ARBA"/>
</dbReference>
<accession>A0A345E7V1</accession>
<keyword evidence="1" id="KW-0472">Membrane</keyword>
<sequence>MHPYFHEYFRRLRLLSWNEREQRLRAFLRVCVFVIVYGIVFVSLPFLVFPSGDGLFRSALLRIFLLCCTIGLVVGAAIYLDKRPLQGYGLKLDRRWMSDFLAGFVIGGAIPTVAVSLGVAGGWITFSGTGNSLTASYLQDVGLAIVIIMGIAVVEELVFRGYVLTNALEGLDLRWVSETTTIAGAWGVSALLFAFTHPAPTLVAGLHFLSAGLLLGFAYLVSGQLGLPIGIHAGFNLISGYAFPIASDPSVSIIALSVSGPAWLTGQTGLIQTGLQLPAALVLMGWIWFQTGHLGISPTIKSKLK</sequence>
<dbReference type="KEGG" id="haj:DU500_17440"/>
<evidence type="ECO:0000256" key="1">
    <source>
        <dbReference type="SAM" id="Phobius"/>
    </source>
</evidence>
<feature type="transmembrane region" description="Helical" evidence="1">
    <location>
        <begin position="175"/>
        <end position="195"/>
    </location>
</feature>
<protein>
    <submittedName>
        <fullName evidence="3">CPBP family intramembrane metalloprotease</fullName>
    </submittedName>
</protein>
<organism evidence="3 4">
    <name type="scientific">Haloplanus rubicundus</name>
    <dbReference type="NCBI Taxonomy" id="1547898"/>
    <lineage>
        <taxon>Archaea</taxon>
        <taxon>Methanobacteriati</taxon>
        <taxon>Methanobacteriota</taxon>
        <taxon>Stenosarchaea group</taxon>
        <taxon>Halobacteria</taxon>
        <taxon>Halobacteriales</taxon>
        <taxon>Haloferacaceae</taxon>
        <taxon>Haloplanus</taxon>
    </lineage>
</organism>
<dbReference type="InterPro" id="IPR003675">
    <property type="entry name" value="Rce1/LyrA-like_dom"/>
</dbReference>
<keyword evidence="3" id="KW-0614">Plasmid</keyword>
<feature type="domain" description="CAAX prenyl protease 2/Lysostaphin resistance protein A-like" evidence="2">
    <location>
        <begin position="141"/>
        <end position="238"/>
    </location>
</feature>
<feature type="transmembrane region" description="Helical" evidence="1">
    <location>
        <begin position="141"/>
        <end position="163"/>
    </location>
</feature>
<evidence type="ECO:0000313" key="3">
    <source>
        <dbReference type="EMBL" id="AXG08273.1"/>
    </source>
</evidence>
<proteinExistence type="predicted"/>
<evidence type="ECO:0000259" key="2">
    <source>
        <dbReference type="Pfam" id="PF02517"/>
    </source>
</evidence>
<keyword evidence="3" id="KW-0482">Metalloprotease</keyword>
<feature type="transmembrane region" description="Helical" evidence="1">
    <location>
        <begin position="26"/>
        <end position="47"/>
    </location>
</feature>
<dbReference type="EMBL" id="CP031151">
    <property type="protein sequence ID" value="AXG08273.1"/>
    <property type="molecule type" value="Genomic_DNA"/>
</dbReference>